<evidence type="ECO:0000259" key="9">
    <source>
        <dbReference type="Pfam" id="PF12704"/>
    </source>
</evidence>
<protein>
    <submittedName>
        <fullName evidence="10">ABC-type transport</fullName>
    </submittedName>
</protein>
<dbReference type="EMBL" id="QUAH01000007">
    <property type="protein sequence ID" value="RFT15657.1"/>
    <property type="molecule type" value="Genomic_DNA"/>
</dbReference>
<evidence type="ECO:0000256" key="6">
    <source>
        <dbReference type="ARBA" id="ARBA00038076"/>
    </source>
</evidence>
<dbReference type="GO" id="GO:0005886">
    <property type="term" value="C:plasma membrane"/>
    <property type="evidence" value="ECO:0007669"/>
    <property type="project" value="UniProtKB-SubCell"/>
</dbReference>
<keyword evidence="5 7" id="KW-0472">Membrane</keyword>
<dbReference type="InterPro" id="IPR003838">
    <property type="entry name" value="ABC3_permease_C"/>
</dbReference>
<evidence type="ECO:0000256" key="2">
    <source>
        <dbReference type="ARBA" id="ARBA00022475"/>
    </source>
</evidence>
<evidence type="ECO:0000256" key="7">
    <source>
        <dbReference type="SAM" id="Phobius"/>
    </source>
</evidence>
<gene>
    <name evidence="10" type="ORF">OP8BY_0032</name>
</gene>
<dbReference type="AlphaFoldDB" id="A0A3E2BLX8"/>
<evidence type="ECO:0000256" key="5">
    <source>
        <dbReference type="ARBA" id="ARBA00023136"/>
    </source>
</evidence>
<dbReference type="InterPro" id="IPR050250">
    <property type="entry name" value="Macrolide_Exporter_MacB"/>
</dbReference>
<feature type="transmembrane region" description="Helical" evidence="7">
    <location>
        <begin position="358"/>
        <end position="384"/>
    </location>
</feature>
<proteinExistence type="inferred from homology"/>
<keyword evidence="2" id="KW-1003">Cell membrane</keyword>
<evidence type="ECO:0000256" key="1">
    <source>
        <dbReference type="ARBA" id="ARBA00004651"/>
    </source>
</evidence>
<dbReference type="PANTHER" id="PTHR30572:SF4">
    <property type="entry name" value="ABC TRANSPORTER PERMEASE YTRF"/>
    <property type="match status" value="1"/>
</dbReference>
<feature type="domain" description="ABC3 transporter permease C-terminal" evidence="8">
    <location>
        <begin position="272"/>
        <end position="393"/>
    </location>
</feature>
<evidence type="ECO:0000256" key="3">
    <source>
        <dbReference type="ARBA" id="ARBA00022692"/>
    </source>
</evidence>
<dbReference type="InterPro" id="IPR025857">
    <property type="entry name" value="MacB_PCD"/>
</dbReference>
<dbReference type="Pfam" id="PF12704">
    <property type="entry name" value="MacB_PCD"/>
    <property type="match status" value="1"/>
</dbReference>
<feature type="transmembrane region" description="Helical" evidence="7">
    <location>
        <begin position="313"/>
        <end position="338"/>
    </location>
</feature>
<keyword evidence="3 7" id="KW-0812">Transmembrane</keyword>
<evidence type="ECO:0000313" key="10">
    <source>
        <dbReference type="EMBL" id="RFT15657.1"/>
    </source>
</evidence>
<comment type="caution">
    <text evidence="10">The sequence shown here is derived from an EMBL/GenBank/DDBJ whole genome shotgun (WGS) entry which is preliminary data.</text>
</comment>
<evidence type="ECO:0000259" key="8">
    <source>
        <dbReference type="Pfam" id="PF02687"/>
    </source>
</evidence>
<organism evidence="10 11">
    <name type="scientific">Candidatus Saccharicenans subterraneus</name>
    <dbReference type="NCBI Taxonomy" id="2508984"/>
    <lineage>
        <taxon>Bacteria</taxon>
        <taxon>Candidatus Aminicenantota</taxon>
        <taxon>Candidatus Aminicenantia</taxon>
        <taxon>Candidatus Aminicenantales</taxon>
        <taxon>Candidatus Saccharicenantaceae</taxon>
        <taxon>Candidatus Saccharicenans</taxon>
    </lineage>
</organism>
<evidence type="ECO:0000313" key="11">
    <source>
        <dbReference type="Proteomes" id="UP000257323"/>
    </source>
</evidence>
<feature type="transmembrane region" description="Helical" evidence="7">
    <location>
        <begin position="268"/>
        <end position="293"/>
    </location>
</feature>
<feature type="transmembrane region" description="Helical" evidence="7">
    <location>
        <begin position="27"/>
        <end position="46"/>
    </location>
</feature>
<accession>A0A3E2BLX8</accession>
<comment type="similarity">
    <text evidence="6">Belongs to the ABC-4 integral membrane protein family.</text>
</comment>
<reference evidence="10 11" key="1">
    <citation type="submission" date="2018-08" db="EMBL/GenBank/DDBJ databases">
        <title>Genome analysis of the thermophilic bacterium of the candidate phylum Aminicenantes from deep subsurface aquifer revealed its physiology and ecological role.</title>
        <authorList>
            <person name="Kadnikov V.V."/>
            <person name="Mardanov A.V."/>
            <person name="Beletsky A.V."/>
            <person name="Karnachuk O.V."/>
            <person name="Ravin N.V."/>
        </authorList>
    </citation>
    <scope>NUCLEOTIDE SEQUENCE [LARGE SCALE GENOMIC DNA]</scope>
    <source>
        <strain evidence="10">BY38</strain>
    </source>
</reference>
<dbReference type="PANTHER" id="PTHR30572">
    <property type="entry name" value="MEMBRANE COMPONENT OF TRANSPORTER-RELATED"/>
    <property type="match status" value="1"/>
</dbReference>
<comment type="subcellular location">
    <subcellularLocation>
        <location evidence="1">Cell membrane</location>
        <topology evidence="1">Multi-pass membrane protein</topology>
    </subcellularLocation>
</comment>
<sequence length="403" mass="43722">MKVKNSQKISLFHIAWKNLARKKTRSLLTVVGIALATWVLISLFGFNSGYKNSLDRDIDNLGFQMLVVAKGCPYEAATLMLKGGTGLKYMNEDVVRLIVREPEVESVTPMLMQVVFDPNKGQSGGLTAFLGVDPASFPRLKPGLSFKQGGWFTDPAALEVVMGYEAAELEQREVGDLYLIPEKNIELKVVGVLGRSGTQDDGTIFLPLQTLQKIFGQEGQLTSVGIKVSKEANLAEFEEKMFKLPDVQVVSLTQVKTTIMTLVSTARILVFSIALIAILISIMGVINTVLMSVMERQKEIGILKAMGALAGDVFRLVWLETSLLCLMGGVLGAALALGTSRLTEYLIRKLLPFAPSGGLISIGATLILTAIGAVVLLGLLSGIYPAFRAARMRPLEAIRSEEE</sequence>
<name>A0A3E2BLX8_9BACT</name>
<dbReference type="GO" id="GO:0022857">
    <property type="term" value="F:transmembrane transporter activity"/>
    <property type="evidence" value="ECO:0007669"/>
    <property type="project" value="TreeGrafter"/>
</dbReference>
<feature type="domain" description="MacB-like periplasmic core" evidence="9">
    <location>
        <begin position="26"/>
        <end position="241"/>
    </location>
</feature>
<evidence type="ECO:0000256" key="4">
    <source>
        <dbReference type="ARBA" id="ARBA00022989"/>
    </source>
</evidence>
<keyword evidence="4 7" id="KW-1133">Transmembrane helix</keyword>
<dbReference type="Proteomes" id="UP000257323">
    <property type="component" value="Unassembled WGS sequence"/>
</dbReference>
<dbReference type="Pfam" id="PF02687">
    <property type="entry name" value="FtsX"/>
    <property type="match status" value="1"/>
</dbReference>